<feature type="chain" id="PRO_5032271157" evidence="1">
    <location>
        <begin position="21"/>
        <end position="147"/>
    </location>
</feature>
<dbReference type="RefSeq" id="WP_182532779.1">
    <property type="nucleotide sequence ID" value="NZ_JACGXL010000008.1"/>
</dbReference>
<dbReference type="Proteomes" id="UP000550401">
    <property type="component" value="Unassembled WGS sequence"/>
</dbReference>
<feature type="signal peptide" evidence="1">
    <location>
        <begin position="1"/>
        <end position="20"/>
    </location>
</feature>
<dbReference type="InterPro" id="IPR032710">
    <property type="entry name" value="NTF2-like_dom_sf"/>
</dbReference>
<keyword evidence="3" id="KW-0413">Isomerase</keyword>
<gene>
    <name evidence="3" type="ORF">FHW12_003985</name>
</gene>
<evidence type="ECO:0000313" key="3">
    <source>
        <dbReference type="EMBL" id="MBA8889738.1"/>
    </source>
</evidence>
<evidence type="ECO:0000256" key="1">
    <source>
        <dbReference type="SAM" id="SignalP"/>
    </source>
</evidence>
<protein>
    <submittedName>
        <fullName evidence="3">Ketosteroid isomerase-like protein</fullName>
    </submittedName>
</protein>
<evidence type="ECO:0000259" key="2">
    <source>
        <dbReference type="Pfam" id="PF14534"/>
    </source>
</evidence>
<dbReference type="EMBL" id="JACGXL010000008">
    <property type="protein sequence ID" value="MBA8889738.1"/>
    <property type="molecule type" value="Genomic_DNA"/>
</dbReference>
<dbReference type="InterPro" id="IPR027843">
    <property type="entry name" value="DUF4440"/>
</dbReference>
<accession>A0A839F876</accession>
<dbReference type="AlphaFoldDB" id="A0A839F876"/>
<name>A0A839F876_9GAMM</name>
<comment type="caution">
    <text evidence="3">The sequence shown here is derived from an EMBL/GenBank/DDBJ whole genome shotgun (WGS) entry which is preliminary data.</text>
</comment>
<feature type="domain" description="DUF4440" evidence="2">
    <location>
        <begin position="32"/>
        <end position="138"/>
    </location>
</feature>
<evidence type="ECO:0000313" key="4">
    <source>
        <dbReference type="Proteomes" id="UP000550401"/>
    </source>
</evidence>
<proteinExistence type="predicted"/>
<reference evidence="3 4" key="1">
    <citation type="submission" date="2020-07" db="EMBL/GenBank/DDBJ databases">
        <title>Genomic Encyclopedia of Type Strains, Phase IV (KMG-V): Genome sequencing to study the core and pangenomes of soil and plant-associated prokaryotes.</title>
        <authorList>
            <person name="Whitman W."/>
        </authorList>
    </citation>
    <scope>NUCLEOTIDE SEQUENCE [LARGE SCALE GENOMIC DNA]</scope>
    <source>
        <strain evidence="3 4">RH2WT43</strain>
    </source>
</reference>
<sequence>MKHLIASVLLAAAFAVPASAAPSADSSAVTAIKQLGQDMGDAMVALDVERIDRMFGDDWMTIGQSGSAYTKAELLGDIKSGKKKLTWFELRPIDVQVFGDVAIAQGNVLEKRVVDGQETEMELVYQDVLKKREGRWVVVRSTGAKVK</sequence>
<dbReference type="Pfam" id="PF14534">
    <property type="entry name" value="DUF4440"/>
    <property type="match status" value="1"/>
</dbReference>
<keyword evidence="1" id="KW-0732">Signal</keyword>
<keyword evidence="4" id="KW-1185">Reference proteome</keyword>
<dbReference type="GO" id="GO:0016853">
    <property type="term" value="F:isomerase activity"/>
    <property type="evidence" value="ECO:0007669"/>
    <property type="project" value="UniProtKB-KW"/>
</dbReference>
<dbReference type="Gene3D" id="3.10.450.50">
    <property type="match status" value="1"/>
</dbReference>
<organism evidence="3 4">
    <name type="scientific">Dokdonella fugitiva</name>
    <dbReference type="NCBI Taxonomy" id="328517"/>
    <lineage>
        <taxon>Bacteria</taxon>
        <taxon>Pseudomonadati</taxon>
        <taxon>Pseudomonadota</taxon>
        <taxon>Gammaproteobacteria</taxon>
        <taxon>Lysobacterales</taxon>
        <taxon>Rhodanobacteraceae</taxon>
        <taxon>Dokdonella</taxon>
    </lineage>
</organism>
<dbReference type="SUPFAM" id="SSF54427">
    <property type="entry name" value="NTF2-like"/>
    <property type="match status" value="1"/>
</dbReference>